<dbReference type="InterPro" id="IPR046111">
    <property type="entry name" value="DUF6048"/>
</dbReference>
<organism evidence="2 3">
    <name type="scientific">Coprobacter fastidiosus</name>
    <dbReference type="NCBI Taxonomy" id="1099853"/>
    <lineage>
        <taxon>Bacteria</taxon>
        <taxon>Pseudomonadati</taxon>
        <taxon>Bacteroidota</taxon>
        <taxon>Bacteroidia</taxon>
        <taxon>Bacteroidales</taxon>
        <taxon>Barnesiellaceae</taxon>
        <taxon>Coprobacter</taxon>
    </lineage>
</organism>
<reference evidence="2 3" key="1">
    <citation type="journal article" date="2018" name="Nat. Biotechnol.">
        <title>A standardized bacterial taxonomy based on genome phylogeny substantially revises the tree of life.</title>
        <authorList>
            <person name="Parks D.H."/>
            <person name="Chuvochina M."/>
            <person name="Waite D.W."/>
            <person name="Rinke C."/>
            <person name="Skarshewski A."/>
            <person name="Chaumeil P.A."/>
            <person name="Hugenholtz P."/>
        </authorList>
    </citation>
    <scope>NUCLEOTIDE SEQUENCE [LARGE SCALE GENOMIC DNA]</scope>
    <source>
        <strain evidence="2">UBA11482</strain>
    </source>
</reference>
<evidence type="ECO:0000256" key="1">
    <source>
        <dbReference type="SAM" id="SignalP"/>
    </source>
</evidence>
<comment type="caution">
    <text evidence="2">The sequence shown here is derived from an EMBL/GenBank/DDBJ whole genome shotgun (WGS) entry which is preliminary data.</text>
</comment>
<evidence type="ECO:0000313" key="2">
    <source>
        <dbReference type="EMBL" id="HBJ09805.1"/>
    </source>
</evidence>
<dbReference type="Proteomes" id="UP000262954">
    <property type="component" value="Unassembled WGS sequence"/>
</dbReference>
<name>A0A316RFH9_9BACT</name>
<dbReference type="EMBL" id="DNWC01000161">
    <property type="protein sequence ID" value="HBJ09805.1"/>
    <property type="molecule type" value="Genomic_DNA"/>
</dbReference>
<proteinExistence type="predicted"/>
<dbReference type="GeneID" id="92928589"/>
<accession>A0A316RFH9</accession>
<dbReference type="AlphaFoldDB" id="A0A316RFH9"/>
<evidence type="ECO:0000313" key="3">
    <source>
        <dbReference type="Proteomes" id="UP000262954"/>
    </source>
</evidence>
<dbReference type="RefSeq" id="WP_009317916.1">
    <property type="nucleotide sequence ID" value="NZ_AP028032.1"/>
</dbReference>
<feature type="signal peptide" evidence="1">
    <location>
        <begin position="1"/>
        <end position="22"/>
    </location>
</feature>
<gene>
    <name evidence="2" type="ORF">DDY73_12490</name>
</gene>
<dbReference type="Pfam" id="PF19515">
    <property type="entry name" value="DUF6048"/>
    <property type="match status" value="1"/>
</dbReference>
<protein>
    <recommendedName>
        <fullName evidence="4">Outer membrane protein beta-barrel domain-containing protein</fullName>
    </recommendedName>
</protein>
<sequence>MLKKRNNLLSVIFLLIVSATFAQQRQSTNSVPQKKEEKKESKYKFPLLNGLILGVDLYNPVANLFGQKYGNYEASLELNMYNRFLPTWEIGIGRADNRPEEMNFTYVGKPALYNRIGINYNFHYNNDGPGTFFVGLRYGFSAFKYDITNITLESPYWGTSYSESITGQKSKAQWIEALGGIRVRLYKDLMMGWTVRYKWLIKAKSNDFSTPWFIPGYGNKGSVLGITYSIYYKFPLRRKVADNKTDASVKK</sequence>
<evidence type="ECO:0008006" key="4">
    <source>
        <dbReference type="Google" id="ProtNLM"/>
    </source>
</evidence>
<keyword evidence="1" id="KW-0732">Signal</keyword>
<feature type="chain" id="PRO_5030062774" description="Outer membrane protein beta-barrel domain-containing protein" evidence="1">
    <location>
        <begin position="23"/>
        <end position="251"/>
    </location>
</feature>